<organism evidence="2 3">
    <name type="scientific">Mycobacterium nebraskense</name>
    <dbReference type="NCBI Taxonomy" id="244292"/>
    <lineage>
        <taxon>Bacteria</taxon>
        <taxon>Bacillati</taxon>
        <taxon>Actinomycetota</taxon>
        <taxon>Actinomycetes</taxon>
        <taxon>Mycobacteriales</taxon>
        <taxon>Mycobacteriaceae</taxon>
        <taxon>Mycobacterium</taxon>
    </lineage>
</organism>
<dbReference type="STRING" id="244292.ABW17_11270"/>
<proteinExistence type="predicted"/>
<dbReference type="Pfam" id="PF01740">
    <property type="entry name" value="STAS"/>
    <property type="match status" value="1"/>
</dbReference>
<gene>
    <name evidence="2" type="ORF">AWC17_18195</name>
</gene>
<dbReference type="InterPro" id="IPR036513">
    <property type="entry name" value="STAS_dom_sf"/>
</dbReference>
<protein>
    <submittedName>
        <fullName evidence="2">Sulfate transporter</fullName>
    </submittedName>
</protein>
<dbReference type="CDD" id="cd07043">
    <property type="entry name" value="STAS_anti-anti-sigma_factors"/>
    <property type="match status" value="1"/>
</dbReference>
<name>A0A0F5N7H3_9MYCO</name>
<dbReference type="InterPro" id="IPR002645">
    <property type="entry name" value="STAS_dom"/>
</dbReference>
<feature type="domain" description="STAS" evidence="1">
    <location>
        <begin position="32"/>
        <end position="97"/>
    </location>
</feature>
<dbReference type="PROSITE" id="PS50801">
    <property type="entry name" value="STAS"/>
    <property type="match status" value="1"/>
</dbReference>
<dbReference type="OrthoDB" id="4735650at2"/>
<dbReference type="Proteomes" id="UP000193781">
    <property type="component" value="Unassembled WGS sequence"/>
</dbReference>
<accession>A0A0F5N7H3</accession>
<dbReference type="Gene3D" id="3.30.750.24">
    <property type="entry name" value="STAS domain"/>
    <property type="match status" value="1"/>
</dbReference>
<dbReference type="SUPFAM" id="SSF52091">
    <property type="entry name" value="SpoIIaa-like"/>
    <property type="match status" value="1"/>
</dbReference>
<reference evidence="2 3" key="1">
    <citation type="submission" date="2016-01" db="EMBL/GenBank/DDBJ databases">
        <title>The new phylogeny of the genus Mycobacterium.</title>
        <authorList>
            <person name="Tarcisio F."/>
            <person name="Conor M."/>
            <person name="Antonella G."/>
            <person name="Elisabetta G."/>
            <person name="Giulia F.S."/>
            <person name="Sara T."/>
            <person name="Anna F."/>
            <person name="Clotilde B."/>
            <person name="Roberto B."/>
            <person name="Veronica D.S."/>
            <person name="Fabio R."/>
            <person name="Monica P."/>
            <person name="Olivier J."/>
            <person name="Enrico T."/>
            <person name="Nicola S."/>
        </authorList>
    </citation>
    <scope>NUCLEOTIDE SEQUENCE [LARGE SCALE GENOMIC DNA]</scope>
    <source>
        <strain evidence="2 3">DSM 44803</strain>
    </source>
</reference>
<dbReference type="AlphaFoldDB" id="A0A0F5N7H3"/>
<keyword evidence="3" id="KW-1185">Reference proteome</keyword>
<evidence type="ECO:0000313" key="2">
    <source>
        <dbReference type="EMBL" id="ORW15449.1"/>
    </source>
</evidence>
<evidence type="ECO:0000313" key="3">
    <source>
        <dbReference type="Proteomes" id="UP000193781"/>
    </source>
</evidence>
<sequence>MTIADVLTREQNGIFHCGGAWVRAHRRQLATVVTIRGEIDAFNAHQVGDHIRRFILGEDRVVLDMGDVSQFSAAGISLLETFDEDCRAEGVQWTLVAGPAVTELLGDCGDGTDFSSTCSLPQALHEVADAVARRRRLVLPLVRTS</sequence>
<dbReference type="RefSeq" id="WP_046185630.1">
    <property type="nucleotide sequence ID" value="NZ_JACKSS010000104.1"/>
</dbReference>
<comment type="caution">
    <text evidence="2">The sequence shown here is derived from an EMBL/GenBank/DDBJ whole genome shotgun (WGS) entry which is preliminary data.</text>
</comment>
<evidence type="ECO:0000259" key="1">
    <source>
        <dbReference type="PROSITE" id="PS50801"/>
    </source>
</evidence>
<dbReference type="EMBL" id="LQPH01000173">
    <property type="protein sequence ID" value="ORW15449.1"/>
    <property type="molecule type" value="Genomic_DNA"/>
</dbReference>